<proteinExistence type="predicted"/>
<organism evidence="1">
    <name type="scientific">Anguilla anguilla</name>
    <name type="common">European freshwater eel</name>
    <name type="synonym">Muraena anguilla</name>
    <dbReference type="NCBI Taxonomy" id="7936"/>
    <lineage>
        <taxon>Eukaryota</taxon>
        <taxon>Metazoa</taxon>
        <taxon>Chordata</taxon>
        <taxon>Craniata</taxon>
        <taxon>Vertebrata</taxon>
        <taxon>Euteleostomi</taxon>
        <taxon>Actinopterygii</taxon>
        <taxon>Neopterygii</taxon>
        <taxon>Teleostei</taxon>
        <taxon>Anguilliformes</taxon>
        <taxon>Anguillidae</taxon>
        <taxon>Anguilla</taxon>
    </lineage>
</organism>
<sequence>MSFNCLLHSRKKFNKYLHYKNTLSLCLL</sequence>
<dbReference type="AlphaFoldDB" id="A0A0E9Q6R2"/>
<dbReference type="EMBL" id="GBXM01096547">
    <property type="protein sequence ID" value="JAH12030.1"/>
    <property type="molecule type" value="Transcribed_RNA"/>
</dbReference>
<protein>
    <submittedName>
        <fullName evidence="1">Uncharacterized protein</fullName>
    </submittedName>
</protein>
<reference evidence="1" key="2">
    <citation type="journal article" date="2015" name="Fish Shellfish Immunol.">
        <title>Early steps in the European eel (Anguilla anguilla)-Vibrio vulnificus interaction in the gills: Role of the RtxA13 toxin.</title>
        <authorList>
            <person name="Callol A."/>
            <person name="Pajuelo D."/>
            <person name="Ebbesson L."/>
            <person name="Teles M."/>
            <person name="MacKenzie S."/>
            <person name="Amaro C."/>
        </authorList>
    </citation>
    <scope>NUCLEOTIDE SEQUENCE</scope>
</reference>
<accession>A0A0E9Q6R2</accession>
<evidence type="ECO:0000313" key="1">
    <source>
        <dbReference type="EMBL" id="JAH12030.1"/>
    </source>
</evidence>
<name>A0A0E9Q6R2_ANGAN</name>
<reference evidence="1" key="1">
    <citation type="submission" date="2014-11" db="EMBL/GenBank/DDBJ databases">
        <authorList>
            <person name="Amaro Gonzalez C."/>
        </authorList>
    </citation>
    <scope>NUCLEOTIDE SEQUENCE</scope>
</reference>